<sequence length="109" mass="12872">MEAKTALINQIGLKIKELLVQHGSVIKLFLPHTTKLLFHWILFYSITFHFIFCKYHRHRISNGIVVKKRSLQFYLYKATKGKLTAAKMYFHQLMICSEIANILQKYSLI</sequence>
<keyword evidence="1" id="KW-0472">Membrane</keyword>
<keyword evidence="1" id="KW-0812">Transmembrane</keyword>
<organism evidence="2 3">
    <name type="scientific">Ascaris lumbricoides</name>
    <name type="common">Giant roundworm</name>
    <dbReference type="NCBI Taxonomy" id="6252"/>
    <lineage>
        <taxon>Eukaryota</taxon>
        <taxon>Metazoa</taxon>
        <taxon>Ecdysozoa</taxon>
        <taxon>Nematoda</taxon>
        <taxon>Chromadorea</taxon>
        <taxon>Rhabditida</taxon>
        <taxon>Spirurina</taxon>
        <taxon>Ascaridomorpha</taxon>
        <taxon>Ascaridoidea</taxon>
        <taxon>Ascarididae</taxon>
        <taxon>Ascaris</taxon>
    </lineage>
</organism>
<reference evidence="3" key="1">
    <citation type="submission" date="2017-02" db="UniProtKB">
        <authorList>
            <consortium name="WormBaseParasite"/>
        </authorList>
    </citation>
    <scope>IDENTIFICATION</scope>
</reference>
<dbReference type="WBParaSite" id="ALUE_0000103001-mRNA-1">
    <property type="protein sequence ID" value="ALUE_0000103001-mRNA-1"/>
    <property type="gene ID" value="ALUE_0000103001"/>
</dbReference>
<evidence type="ECO:0000313" key="2">
    <source>
        <dbReference type="Proteomes" id="UP000036681"/>
    </source>
</evidence>
<proteinExistence type="predicted"/>
<name>A0A0M3HHN5_ASCLU</name>
<evidence type="ECO:0000256" key="1">
    <source>
        <dbReference type="SAM" id="Phobius"/>
    </source>
</evidence>
<keyword evidence="2" id="KW-1185">Reference proteome</keyword>
<keyword evidence="1" id="KW-1133">Transmembrane helix</keyword>
<evidence type="ECO:0000313" key="3">
    <source>
        <dbReference type="WBParaSite" id="ALUE_0000103001-mRNA-1"/>
    </source>
</evidence>
<accession>A0A0M3HHN5</accession>
<dbReference type="AlphaFoldDB" id="A0A0M3HHN5"/>
<protein>
    <submittedName>
        <fullName evidence="3">Transposase</fullName>
    </submittedName>
</protein>
<dbReference type="Proteomes" id="UP000036681">
    <property type="component" value="Unplaced"/>
</dbReference>
<feature type="transmembrane region" description="Helical" evidence="1">
    <location>
        <begin position="36"/>
        <end position="53"/>
    </location>
</feature>